<evidence type="ECO:0000256" key="2">
    <source>
        <dbReference type="SAM" id="SignalP"/>
    </source>
</evidence>
<organism evidence="3 4">
    <name type="scientific">Massarina eburnea CBS 473.64</name>
    <dbReference type="NCBI Taxonomy" id="1395130"/>
    <lineage>
        <taxon>Eukaryota</taxon>
        <taxon>Fungi</taxon>
        <taxon>Dikarya</taxon>
        <taxon>Ascomycota</taxon>
        <taxon>Pezizomycotina</taxon>
        <taxon>Dothideomycetes</taxon>
        <taxon>Pleosporomycetidae</taxon>
        <taxon>Pleosporales</taxon>
        <taxon>Massarineae</taxon>
        <taxon>Massarinaceae</taxon>
        <taxon>Massarina</taxon>
    </lineage>
</organism>
<gene>
    <name evidence="3" type="ORF">P280DRAFT_468477</name>
</gene>
<dbReference type="Proteomes" id="UP000799753">
    <property type="component" value="Unassembled WGS sequence"/>
</dbReference>
<feature type="chain" id="PRO_5025449332" evidence="2">
    <location>
        <begin position="17"/>
        <end position="269"/>
    </location>
</feature>
<sequence length="269" mass="28221">MLSIASILLLAVAATAETTTSLWLPDSYTDFGYDDDFVESFKASVVSKSGDKVTLAIGVDPETTTFGTRTRIYEGATPTLTWIGASSFQSASTYTNRWSTDRTYALDCSLEESTKALCTESTAGSNMYSSYCSYYYSYYTATGYTTTRVITYSNPPTKVTQIETRTPATRSIPSYCKSGSTLPASLYTSTYTVRVVTYPVIITAGEDRLSETSASTPSDSTATPTGSQNGAGPGISDGPAATQAGNAAGPMGTLAPALAGLGAAAAIFF</sequence>
<proteinExistence type="predicted"/>
<evidence type="ECO:0000313" key="3">
    <source>
        <dbReference type="EMBL" id="KAF2641997.1"/>
    </source>
</evidence>
<reference evidence="3" key="1">
    <citation type="journal article" date="2020" name="Stud. Mycol.">
        <title>101 Dothideomycetes genomes: a test case for predicting lifestyles and emergence of pathogens.</title>
        <authorList>
            <person name="Haridas S."/>
            <person name="Albert R."/>
            <person name="Binder M."/>
            <person name="Bloem J."/>
            <person name="Labutti K."/>
            <person name="Salamov A."/>
            <person name="Andreopoulos B."/>
            <person name="Baker S."/>
            <person name="Barry K."/>
            <person name="Bills G."/>
            <person name="Bluhm B."/>
            <person name="Cannon C."/>
            <person name="Castanera R."/>
            <person name="Culley D."/>
            <person name="Daum C."/>
            <person name="Ezra D."/>
            <person name="Gonzalez J."/>
            <person name="Henrissat B."/>
            <person name="Kuo A."/>
            <person name="Liang C."/>
            <person name="Lipzen A."/>
            <person name="Lutzoni F."/>
            <person name="Magnuson J."/>
            <person name="Mondo S."/>
            <person name="Nolan M."/>
            <person name="Ohm R."/>
            <person name="Pangilinan J."/>
            <person name="Park H.-J."/>
            <person name="Ramirez L."/>
            <person name="Alfaro M."/>
            <person name="Sun H."/>
            <person name="Tritt A."/>
            <person name="Yoshinaga Y."/>
            <person name="Zwiers L.-H."/>
            <person name="Turgeon B."/>
            <person name="Goodwin S."/>
            <person name="Spatafora J."/>
            <person name="Crous P."/>
            <person name="Grigoriev I."/>
        </authorList>
    </citation>
    <scope>NUCLEOTIDE SEQUENCE</scope>
    <source>
        <strain evidence="3">CBS 473.64</strain>
    </source>
</reference>
<dbReference type="OrthoDB" id="3776815at2759"/>
<evidence type="ECO:0000313" key="4">
    <source>
        <dbReference type="Proteomes" id="UP000799753"/>
    </source>
</evidence>
<accession>A0A6A6S3Y7</accession>
<protein>
    <submittedName>
        <fullName evidence="3">Uncharacterized protein</fullName>
    </submittedName>
</protein>
<keyword evidence="4" id="KW-1185">Reference proteome</keyword>
<feature type="region of interest" description="Disordered" evidence="1">
    <location>
        <begin position="208"/>
        <end position="244"/>
    </location>
</feature>
<dbReference type="EMBL" id="MU006782">
    <property type="protein sequence ID" value="KAF2641997.1"/>
    <property type="molecule type" value="Genomic_DNA"/>
</dbReference>
<name>A0A6A6S3Y7_9PLEO</name>
<feature type="compositionally biased region" description="Low complexity" evidence="1">
    <location>
        <begin position="211"/>
        <end position="225"/>
    </location>
</feature>
<evidence type="ECO:0000256" key="1">
    <source>
        <dbReference type="SAM" id="MobiDB-lite"/>
    </source>
</evidence>
<dbReference type="AlphaFoldDB" id="A0A6A6S3Y7"/>
<feature type="signal peptide" evidence="2">
    <location>
        <begin position="1"/>
        <end position="16"/>
    </location>
</feature>
<keyword evidence="2" id="KW-0732">Signal</keyword>